<dbReference type="EMBL" id="JASPKY010000232">
    <property type="protein sequence ID" value="KAK9718071.1"/>
    <property type="molecule type" value="Genomic_DNA"/>
</dbReference>
<sequence length="67" mass="7876">MCFKNFMSNTAIYLWKQAVYIHMYIHMYHIKSQQAATTCKSKKCWLALTRPTSLESSTGHPQDYENV</sequence>
<dbReference type="AlphaFoldDB" id="A0AAW1KJ00"/>
<proteinExistence type="predicted"/>
<evidence type="ECO:0000313" key="2">
    <source>
        <dbReference type="Proteomes" id="UP001458880"/>
    </source>
</evidence>
<name>A0AAW1KJ00_POPJA</name>
<organism evidence="1 2">
    <name type="scientific">Popillia japonica</name>
    <name type="common">Japanese beetle</name>
    <dbReference type="NCBI Taxonomy" id="7064"/>
    <lineage>
        <taxon>Eukaryota</taxon>
        <taxon>Metazoa</taxon>
        <taxon>Ecdysozoa</taxon>
        <taxon>Arthropoda</taxon>
        <taxon>Hexapoda</taxon>
        <taxon>Insecta</taxon>
        <taxon>Pterygota</taxon>
        <taxon>Neoptera</taxon>
        <taxon>Endopterygota</taxon>
        <taxon>Coleoptera</taxon>
        <taxon>Polyphaga</taxon>
        <taxon>Scarabaeiformia</taxon>
        <taxon>Scarabaeidae</taxon>
        <taxon>Rutelinae</taxon>
        <taxon>Popillia</taxon>
    </lineage>
</organism>
<gene>
    <name evidence="1" type="ORF">QE152_g23401</name>
</gene>
<keyword evidence="2" id="KW-1185">Reference proteome</keyword>
<reference evidence="1 2" key="1">
    <citation type="journal article" date="2024" name="BMC Genomics">
        <title>De novo assembly and annotation of Popillia japonica's genome with initial clues to its potential as an invasive pest.</title>
        <authorList>
            <person name="Cucini C."/>
            <person name="Boschi S."/>
            <person name="Funari R."/>
            <person name="Cardaioli E."/>
            <person name="Iannotti N."/>
            <person name="Marturano G."/>
            <person name="Paoli F."/>
            <person name="Bruttini M."/>
            <person name="Carapelli A."/>
            <person name="Frati F."/>
            <person name="Nardi F."/>
        </authorList>
    </citation>
    <scope>NUCLEOTIDE SEQUENCE [LARGE SCALE GENOMIC DNA]</scope>
    <source>
        <strain evidence="1">DMR45628</strain>
    </source>
</reference>
<protein>
    <submittedName>
        <fullName evidence="1">Uncharacterized protein</fullName>
    </submittedName>
</protein>
<evidence type="ECO:0000313" key="1">
    <source>
        <dbReference type="EMBL" id="KAK9718071.1"/>
    </source>
</evidence>
<dbReference type="Proteomes" id="UP001458880">
    <property type="component" value="Unassembled WGS sequence"/>
</dbReference>
<accession>A0AAW1KJ00</accession>
<comment type="caution">
    <text evidence="1">The sequence shown here is derived from an EMBL/GenBank/DDBJ whole genome shotgun (WGS) entry which is preliminary data.</text>
</comment>